<evidence type="ECO:0000256" key="3">
    <source>
        <dbReference type="ARBA" id="ARBA00022448"/>
    </source>
</evidence>
<evidence type="ECO:0000256" key="4">
    <source>
        <dbReference type="ARBA" id="ARBA00022475"/>
    </source>
</evidence>
<protein>
    <submittedName>
        <fullName evidence="9">AEC family transporter</fullName>
    </submittedName>
</protein>
<keyword evidence="3" id="KW-0813">Transport</keyword>
<evidence type="ECO:0000256" key="2">
    <source>
        <dbReference type="ARBA" id="ARBA00010145"/>
    </source>
</evidence>
<feature type="transmembrane region" description="Helical" evidence="8">
    <location>
        <begin position="67"/>
        <end position="91"/>
    </location>
</feature>
<evidence type="ECO:0000313" key="10">
    <source>
        <dbReference type="Proteomes" id="UP000824261"/>
    </source>
</evidence>
<feature type="transmembrane region" description="Helical" evidence="8">
    <location>
        <begin position="103"/>
        <end position="122"/>
    </location>
</feature>
<dbReference type="GO" id="GO:0055085">
    <property type="term" value="P:transmembrane transport"/>
    <property type="evidence" value="ECO:0007669"/>
    <property type="project" value="InterPro"/>
</dbReference>
<comment type="caution">
    <text evidence="9">The sequence shown here is derived from an EMBL/GenBank/DDBJ whole genome shotgun (WGS) entry which is preliminary data.</text>
</comment>
<dbReference type="Gene3D" id="1.20.1530.20">
    <property type="match status" value="1"/>
</dbReference>
<gene>
    <name evidence="9" type="ORF">IAA69_06950</name>
</gene>
<evidence type="ECO:0000256" key="1">
    <source>
        <dbReference type="ARBA" id="ARBA00004651"/>
    </source>
</evidence>
<feature type="transmembrane region" description="Helical" evidence="8">
    <location>
        <begin position="172"/>
        <end position="193"/>
    </location>
</feature>
<feature type="transmembrane region" description="Helical" evidence="8">
    <location>
        <begin position="258"/>
        <end position="280"/>
    </location>
</feature>
<evidence type="ECO:0000313" key="9">
    <source>
        <dbReference type="EMBL" id="HIR01980.1"/>
    </source>
</evidence>
<keyword evidence="5 8" id="KW-0812">Transmembrane</keyword>
<evidence type="ECO:0000256" key="5">
    <source>
        <dbReference type="ARBA" id="ARBA00022692"/>
    </source>
</evidence>
<feature type="transmembrane region" description="Helical" evidence="8">
    <location>
        <begin position="36"/>
        <end position="55"/>
    </location>
</feature>
<accession>A0A9D1A0L7</accession>
<dbReference type="PANTHER" id="PTHR36838">
    <property type="entry name" value="AUXIN EFFLUX CARRIER FAMILY PROTEIN"/>
    <property type="match status" value="1"/>
</dbReference>
<dbReference type="InterPro" id="IPR038770">
    <property type="entry name" value="Na+/solute_symporter_sf"/>
</dbReference>
<reference evidence="9" key="2">
    <citation type="journal article" date="2021" name="PeerJ">
        <title>Extensive microbial diversity within the chicken gut microbiome revealed by metagenomics and culture.</title>
        <authorList>
            <person name="Gilroy R."/>
            <person name="Ravi A."/>
            <person name="Getino M."/>
            <person name="Pursley I."/>
            <person name="Horton D.L."/>
            <person name="Alikhan N.F."/>
            <person name="Baker D."/>
            <person name="Gharbi K."/>
            <person name="Hall N."/>
            <person name="Watson M."/>
            <person name="Adriaenssens E.M."/>
            <person name="Foster-Nyarko E."/>
            <person name="Jarju S."/>
            <person name="Secka A."/>
            <person name="Antonio M."/>
            <person name="Oren A."/>
            <person name="Chaudhuri R.R."/>
            <person name="La Ragione R."/>
            <person name="Hildebrand F."/>
            <person name="Pallen M.J."/>
        </authorList>
    </citation>
    <scope>NUCLEOTIDE SEQUENCE</scope>
    <source>
        <strain evidence="9">ChiGjej1B1-2707</strain>
    </source>
</reference>
<keyword evidence="4" id="KW-1003">Cell membrane</keyword>
<sequence length="312" mass="32873">MSFASVLAQMIVMLLGMAAGYLARKCCVMNDTFDRGFSDLVLGVTLPCMVIASVFGNEQLPDAPTILFIFAISTSAFVVMFAVAFLIPIIMRAPKKDYGVYRYMVVFGNIGFLGMPVVASIFGPDAVLYVAIANIPFNVFVFTVGIMLIAGNQGGTPKEKAVQALVSLRTPATISCLIAVVLALLGITEAGVIGEAMDVVGSMTTPAAMLIIGSSMAKMPLKQVLGNPRAYVAAIARVGIVPLCLLLVFGPILQGQTLLLGILVITNGMPVATNGTLFCIRYGGNLEVMTQATFISTVLSLVTIPLFAMLIV</sequence>
<keyword evidence="7 8" id="KW-0472">Membrane</keyword>
<dbReference type="PANTHER" id="PTHR36838:SF1">
    <property type="entry name" value="SLR1864 PROTEIN"/>
    <property type="match status" value="1"/>
</dbReference>
<dbReference type="Proteomes" id="UP000824261">
    <property type="component" value="Unassembled WGS sequence"/>
</dbReference>
<comment type="similarity">
    <text evidence="2">Belongs to the auxin efflux carrier (TC 2.A.69) family.</text>
</comment>
<feature type="transmembrane region" description="Helical" evidence="8">
    <location>
        <begin position="199"/>
        <end position="218"/>
    </location>
</feature>
<name>A0A9D1A0L7_9ACTN</name>
<dbReference type="EMBL" id="DVGB01000086">
    <property type="protein sequence ID" value="HIR01980.1"/>
    <property type="molecule type" value="Genomic_DNA"/>
</dbReference>
<keyword evidence="6 8" id="KW-1133">Transmembrane helix</keyword>
<feature type="transmembrane region" description="Helical" evidence="8">
    <location>
        <begin position="292"/>
        <end position="311"/>
    </location>
</feature>
<organism evidence="9 10">
    <name type="scientific">Candidatus Aveggerthella stercoripullorum</name>
    <dbReference type="NCBI Taxonomy" id="2840688"/>
    <lineage>
        <taxon>Bacteria</taxon>
        <taxon>Bacillati</taxon>
        <taxon>Actinomycetota</taxon>
        <taxon>Coriobacteriia</taxon>
        <taxon>Eggerthellales</taxon>
        <taxon>Eggerthellaceae</taxon>
        <taxon>Eggerthellaceae incertae sedis</taxon>
        <taxon>Candidatus Aveggerthella</taxon>
    </lineage>
</organism>
<dbReference type="AlphaFoldDB" id="A0A9D1A0L7"/>
<evidence type="ECO:0000256" key="8">
    <source>
        <dbReference type="SAM" id="Phobius"/>
    </source>
</evidence>
<evidence type="ECO:0000256" key="7">
    <source>
        <dbReference type="ARBA" id="ARBA00023136"/>
    </source>
</evidence>
<reference evidence="9" key="1">
    <citation type="submission" date="2020-10" db="EMBL/GenBank/DDBJ databases">
        <authorList>
            <person name="Gilroy R."/>
        </authorList>
    </citation>
    <scope>NUCLEOTIDE SEQUENCE</scope>
    <source>
        <strain evidence="9">ChiGjej1B1-2707</strain>
    </source>
</reference>
<feature type="transmembrane region" description="Helical" evidence="8">
    <location>
        <begin position="6"/>
        <end position="24"/>
    </location>
</feature>
<dbReference type="Pfam" id="PF03547">
    <property type="entry name" value="Mem_trans"/>
    <property type="match status" value="1"/>
</dbReference>
<dbReference type="InterPro" id="IPR004776">
    <property type="entry name" value="Mem_transp_PIN-like"/>
</dbReference>
<dbReference type="GO" id="GO:0005886">
    <property type="term" value="C:plasma membrane"/>
    <property type="evidence" value="ECO:0007669"/>
    <property type="project" value="UniProtKB-SubCell"/>
</dbReference>
<feature type="transmembrane region" description="Helical" evidence="8">
    <location>
        <begin position="230"/>
        <end position="252"/>
    </location>
</feature>
<feature type="transmembrane region" description="Helical" evidence="8">
    <location>
        <begin position="128"/>
        <end position="151"/>
    </location>
</feature>
<evidence type="ECO:0000256" key="6">
    <source>
        <dbReference type="ARBA" id="ARBA00022989"/>
    </source>
</evidence>
<proteinExistence type="inferred from homology"/>
<comment type="subcellular location">
    <subcellularLocation>
        <location evidence="1">Cell membrane</location>
        <topology evidence="1">Multi-pass membrane protein</topology>
    </subcellularLocation>
</comment>